<dbReference type="Proteomes" id="UP000245133">
    <property type="component" value="Unassembled WGS sequence"/>
</dbReference>
<dbReference type="OrthoDB" id="342405at2"/>
<comment type="caution">
    <text evidence="1">The sequence shown here is derived from an EMBL/GenBank/DDBJ whole genome shotgun (WGS) entry which is preliminary data.</text>
</comment>
<dbReference type="InterPro" id="IPR011990">
    <property type="entry name" value="TPR-like_helical_dom_sf"/>
</dbReference>
<name>A0A2P2E032_9LEPT</name>
<dbReference type="EMBL" id="BFBB01000004">
    <property type="protein sequence ID" value="GBF50247.1"/>
    <property type="molecule type" value="Genomic_DNA"/>
</dbReference>
<evidence type="ECO:0000313" key="1">
    <source>
        <dbReference type="EMBL" id="GBF50247.1"/>
    </source>
</evidence>
<gene>
    <name evidence="1" type="ORF">LPTSP4_17710</name>
</gene>
<dbReference type="Gene3D" id="1.25.40.10">
    <property type="entry name" value="Tetratricopeptide repeat domain"/>
    <property type="match status" value="1"/>
</dbReference>
<dbReference type="SUPFAM" id="SSF48452">
    <property type="entry name" value="TPR-like"/>
    <property type="match status" value="1"/>
</dbReference>
<organism evidence="1 2">
    <name type="scientific">Leptospira ryugenii</name>
    <dbReference type="NCBI Taxonomy" id="1917863"/>
    <lineage>
        <taxon>Bacteria</taxon>
        <taxon>Pseudomonadati</taxon>
        <taxon>Spirochaetota</taxon>
        <taxon>Spirochaetia</taxon>
        <taxon>Leptospirales</taxon>
        <taxon>Leptospiraceae</taxon>
        <taxon>Leptospira</taxon>
    </lineage>
</organism>
<protein>
    <recommendedName>
        <fullName evidence="3">Tetratricopeptide repeat protein</fullName>
    </recommendedName>
</protein>
<sequence>MCGIVYAEERDFKSTWDEYKKGNYDTVLQITNKWIKEANAEVDPRIFYLYIATENDWKKMRSAVSRFQNSKMKSSPIFWNAIYLYLERALVLGDSEQLVQYGKLFFSEASSHPKATEAMFLYAYGLSDLSNQTEAIKILDEIEKRNPSNRLANAILELREEIKAKK</sequence>
<evidence type="ECO:0008006" key="3">
    <source>
        <dbReference type="Google" id="ProtNLM"/>
    </source>
</evidence>
<dbReference type="RefSeq" id="WP_135355026.1">
    <property type="nucleotide sequence ID" value="NZ_BFBB01000004.1"/>
</dbReference>
<dbReference type="AlphaFoldDB" id="A0A2P2E032"/>
<accession>A0A2P2E032</accession>
<keyword evidence="2" id="KW-1185">Reference proteome</keyword>
<reference evidence="1 2" key="1">
    <citation type="submission" date="2018-02" db="EMBL/GenBank/DDBJ databases">
        <title>Novel Leptospira species isolated from soil and water in Japan.</title>
        <authorList>
            <person name="Nakao R."/>
            <person name="Masuzawa T."/>
        </authorList>
    </citation>
    <scope>NUCLEOTIDE SEQUENCE [LARGE SCALE GENOMIC DNA]</scope>
    <source>
        <strain evidence="1 2">YH101</strain>
    </source>
</reference>
<proteinExistence type="predicted"/>
<evidence type="ECO:0000313" key="2">
    <source>
        <dbReference type="Proteomes" id="UP000245133"/>
    </source>
</evidence>